<dbReference type="AlphaFoldDB" id="A0A840EJT9"/>
<dbReference type="Proteomes" id="UP000576209">
    <property type="component" value="Unassembled WGS sequence"/>
</dbReference>
<evidence type="ECO:0000313" key="1">
    <source>
        <dbReference type="EMBL" id="MBB4081146.1"/>
    </source>
</evidence>
<keyword evidence="2" id="KW-1185">Reference proteome</keyword>
<comment type="caution">
    <text evidence="1">The sequence shown here is derived from an EMBL/GenBank/DDBJ whole genome shotgun (WGS) entry which is preliminary data.</text>
</comment>
<protein>
    <submittedName>
        <fullName evidence="1">Uncharacterized protein</fullName>
    </submittedName>
</protein>
<proteinExistence type="predicted"/>
<organism evidence="1 2">
    <name type="scientific">Neolewinella aquimaris</name>
    <dbReference type="NCBI Taxonomy" id="1835722"/>
    <lineage>
        <taxon>Bacteria</taxon>
        <taxon>Pseudomonadati</taxon>
        <taxon>Bacteroidota</taxon>
        <taxon>Saprospiria</taxon>
        <taxon>Saprospirales</taxon>
        <taxon>Lewinellaceae</taxon>
        <taxon>Neolewinella</taxon>
    </lineage>
</organism>
<dbReference type="EMBL" id="JACIFF010000018">
    <property type="protein sequence ID" value="MBB4081146.1"/>
    <property type="molecule type" value="Genomic_DNA"/>
</dbReference>
<name>A0A840EJT9_9BACT</name>
<gene>
    <name evidence="1" type="ORF">GGR28_003794</name>
</gene>
<accession>A0A840EJT9</accession>
<evidence type="ECO:0000313" key="2">
    <source>
        <dbReference type="Proteomes" id="UP000576209"/>
    </source>
</evidence>
<reference evidence="1 2" key="1">
    <citation type="submission" date="2020-08" db="EMBL/GenBank/DDBJ databases">
        <title>Genomic Encyclopedia of Type Strains, Phase IV (KMG-IV): sequencing the most valuable type-strain genomes for metagenomic binning, comparative biology and taxonomic classification.</title>
        <authorList>
            <person name="Goeker M."/>
        </authorList>
    </citation>
    <scope>NUCLEOTIDE SEQUENCE [LARGE SCALE GENOMIC DNA]</scope>
    <source>
        <strain evidence="1 2">DSM 105137</strain>
    </source>
</reference>
<sequence length="134" mass="15751">MGDRYAWLGLLPLSSMLRFNDDVNHYLMGNPRDSLKSNSEPNPANRGLPINPGDELRGELYWMSEFQMKHKHNSGVFGYTNFRYDEILLSKTAKRILLPSKESDWVTVFAMIDVFIARRNIEAEQIRFTCWYVW</sequence>